<sequence length="340" mass="35363">MRLTFVIACTLLRVAAASARVAVVSTQARLPTSVSYWNRHVDSDDPFLQYKRAATTTTADLITCGYQSGNVNSPRSAQSGFDCRVDTAHGVWGFCPTSVIVATDCGLAAACIDSGSCSGICHINTDTALTTFTCPSSGTETLFCSTAMLTFGVDQTYGYIACAGKATTDHYVVTPTFTPSSSTTSTSKSSSKTPTSSSKTPSTSSTPSPTSTATLSSLTTAAETAKSTSPNTADTKTQSTGSNLGPIIGGVLGGIALVCLSAVAVVFIIKRRGSHNARSAPPPDMLSAPPYSSYPPPHAGAQIYEVDSSSSGQKLFWKDPTPNLNPHPRSPVELPSHMNY</sequence>
<evidence type="ECO:0000256" key="2">
    <source>
        <dbReference type="SAM" id="Phobius"/>
    </source>
</evidence>
<dbReference type="OrthoDB" id="3547571at2759"/>
<dbReference type="EMBL" id="KE148156">
    <property type="protein sequence ID" value="EPE05348.1"/>
    <property type="molecule type" value="Genomic_DNA"/>
</dbReference>
<keyword evidence="2" id="KW-0812">Transmembrane</keyword>
<keyword evidence="2" id="KW-1133">Transmembrane helix</keyword>
<feature type="signal peptide" evidence="3">
    <location>
        <begin position="1"/>
        <end position="19"/>
    </location>
</feature>
<dbReference type="eggNOG" id="ENOG502SS51">
    <property type="taxonomic scope" value="Eukaryota"/>
</dbReference>
<name>S3CGD8_OPHP1</name>
<protein>
    <submittedName>
        <fullName evidence="4">Uncharacterized protein</fullName>
    </submittedName>
</protein>
<gene>
    <name evidence="4" type="ORF">F503_02087</name>
</gene>
<reference evidence="4 5" key="1">
    <citation type="journal article" date="2013" name="BMC Genomics">
        <title>The genome and transcriptome of the pine saprophyte Ophiostoma piceae, and a comparison with the bark beetle-associated pine pathogen Grosmannia clavigera.</title>
        <authorList>
            <person name="Haridas S."/>
            <person name="Wang Y."/>
            <person name="Lim L."/>
            <person name="Massoumi Alamouti S."/>
            <person name="Jackman S."/>
            <person name="Docking R."/>
            <person name="Robertson G."/>
            <person name="Birol I."/>
            <person name="Bohlmann J."/>
            <person name="Breuil C."/>
        </authorList>
    </citation>
    <scope>NUCLEOTIDE SEQUENCE [LARGE SCALE GENOMIC DNA]</scope>
    <source>
        <strain evidence="4 5">UAMH 11346</strain>
    </source>
</reference>
<evidence type="ECO:0000313" key="4">
    <source>
        <dbReference type="EMBL" id="EPE05348.1"/>
    </source>
</evidence>
<feature type="transmembrane region" description="Helical" evidence="2">
    <location>
        <begin position="247"/>
        <end position="269"/>
    </location>
</feature>
<dbReference type="VEuPathDB" id="FungiDB:F503_02087"/>
<keyword evidence="2" id="KW-0472">Membrane</keyword>
<evidence type="ECO:0000313" key="5">
    <source>
        <dbReference type="Proteomes" id="UP000016923"/>
    </source>
</evidence>
<feature type="chain" id="PRO_5004518575" evidence="3">
    <location>
        <begin position="20"/>
        <end position="340"/>
    </location>
</feature>
<dbReference type="HOGENOM" id="CLU_054422_1_0_1"/>
<dbReference type="STRING" id="1262450.S3CGD8"/>
<accession>S3CGD8</accession>
<feature type="region of interest" description="Disordered" evidence="1">
    <location>
        <begin position="178"/>
        <end position="243"/>
    </location>
</feature>
<feature type="region of interest" description="Disordered" evidence="1">
    <location>
        <begin position="274"/>
        <end position="340"/>
    </location>
</feature>
<dbReference type="OMA" id="ICHINTD"/>
<feature type="compositionally biased region" description="Low complexity" evidence="1">
    <location>
        <begin position="178"/>
        <end position="230"/>
    </location>
</feature>
<feature type="compositionally biased region" description="Polar residues" evidence="1">
    <location>
        <begin position="231"/>
        <end position="243"/>
    </location>
</feature>
<dbReference type="Proteomes" id="UP000016923">
    <property type="component" value="Unassembled WGS sequence"/>
</dbReference>
<keyword evidence="3" id="KW-0732">Signal</keyword>
<evidence type="ECO:0000256" key="1">
    <source>
        <dbReference type="SAM" id="MobiDB-lite"/>
    </source>
</evidence>
<organism evidence="4 5">
    <name type="scientific">Ophiostoma piceae (strain UAMH 11346)</name>
    <name type="common">Sap stain fungus</name>
    <dbReference type="NCBI Taxonomy" id="1262450"/>
    <lineage>
        <taxon>Eukaryota</taxon>
        <taxon>Fungi</taxon>
        <taxon>Dikarya</taxon>
        <taxon>Ascomycota</taxon>
        <taxon>Pezizomycotina</taxon>
        <taxon>Sordariomycetes</taxon>
        <taxon>Sordariomycetidae</taxon>
        <taxon>Ophiostomatales</taxon>
        <taxon>Ophiostomataceae</taxon>
        <taxon>Ophiostoma</taxon>
    </lineage>
</organism>
<proteinExistence type="predicted"/>
<dbReference type="AlphaFoldDB" id="S3CGD8"/>
<keyword evidence="5" id="KW-1185">Reference proteome</keyword>
<evidence type="ECO:0000256" key="3">
    <source>
        <dbReference type="SAM" id="SignalP"/>
    </source>
</evidence>